<dbReference type="InterPro" id="IPR041677">
    <property type="entry name" value="DNA2/NAM7_AAA_11"/>
</dbReference>
<dbReference type="InterPro" id="IPR036930">
    <property type="entry name" value="WGR_dom_sf"/>
</dbReference>
<evidence type="ECO:0000313" key="3">
    <source>
        <dbReference type="EMBL" id="EDY16551.1"/>
    </source>
</evidence>
<evidence type="ECO:0000259" key="2">
    <source>
        <dbReference type="PROSITE" id="PS51977"/>
    </source>
</evidence>
<feature type="compositionally biased region" description="Pro residues" evidence="1">
    <location>
        <begin position="1740"/>
        <end position="1752"/>
    </location>
</feature>
<dbReference type="STRING" id="497964.CfE428DRAFT_5974"/>
<dbReference type="Gene3D" id="3.40.50.300">
    <property type="entry name" value="P-loop containing nucleotide triphosphate hydrolases"/>
    <property type="match status" value="3"/>
</dbReference>
<dbReference type="RefSeq" id="WP_006983294.1">
    <property type="nucleotide sequence ID" value="NZ_ABVL01000031.1"/>
</dbReference>
<sequence length="1826" mass="203909">MSDIPFLQFLSRSDEGGFQTDDVLAAVLPLFRQVVAWHEQSLVAPLHTLSTLVIDEPGILRCDGAPLAPTTNFAPLEELQRPMASALHVIGHARVTSDDEAGTDYTNLEVTDGERELKHPAFVTGYRTWEELAGHHDAATDIFALGQIVASLALGLDFTEVDDLTTFASHRSNLFAIHRRLHPVLAGVIVEMTELNRHRRAPDLPTLIRQLENYREQTTDVDVAQLPGFADAGVTGRRKLVQAHLRDRLFEISRRNRLLYFKPSQASLNFTVASVPMVMNLASIKLEQLFVWHPALAAEVIDGKPMNLGRWLRFEDQPYLPGALDKLISESRRDRAEFGFAQLRLVVAFLHWHNLKELPEERIVSPLLLLPVELTKKKGVRDQYLLDPTSAEAEVNPALRHHLHHVYGLRLPESVDLRETPLEQFHRDLETQIRASEPGVTLRLVDKPEIQLIHQRARQRLAQYQRKQRMRAPGKRTKASFSYSYDRENFRPLGLQLFRTKVLPAPLPQRAAAGGLPEPRLPHMVTPATPADAVTETERQTFALREERPGNPYAWDFDLCSLTVGNFNYRKMSLVRDYGTLLEDGAISESFDRVFSLDPRPLDTEQVPTLPRSEEWPVVPGDATQAAAVALARTGRSYIVQGPPGTGKSQTITNLIADYVARGKRVLFVCEKRAAIDVVFHRLRQQGLDELCCLIHDSQTDKKAFVLNLKQTYEKWLAEADGLETAQEKRAALLRQMEHDLESLRRFDAVMRSAPDHIAQPVRALLHRLVELREHEPALSSIEAEHLPDFATWRAHAELARRLSATLEEIAGTSSLASHPFRWLGDGAIRAERPLETLNALAGRAETLLDEVESALGRSGLSDEHWDTVEKIAVLVTFATQVAELASRDQLTLLDPKSQLSKSLEKCVANLAEHDKAIGKAQAKTQHWRQKLAAGDVPIALAQARANENSFLRFLKPVWWQLKKAIEARYDFSKHAVRPAVSQVLAALEAEYAALAARDEAHQAAIAEFLAEPTALREAIAPWQSADPSSPALASLRALVIESEGGAAMIERLNALAPHCTELISVLEALLADFRRYDLSRLGEAVRDLREEADALPELLSLLGELAETPPAFAHALRTFPLSPDQLEAAIARASLEEVYRTERWLPRFDGRVVAHRAERIGQKEREWLSANADAVRADVRRRFREHVQLTTLSATQLDAAGKAFKKSYSAGRRDLEHEFGKTMRYKSIRDLAAAETGTVVRDLKPIWLMSPLSVSDTLPLTPDLFDVVIFDEASQIPVEEAVPALYRAPQVIVVGDEMQLPPTNFFSAARDTDEETLEVEEGGERMAVSLDADSFLTQSAKNLPATLLAWHYRSRSESLISFSNAAFYAGNLYTIPDRSLPAHDQAEILVNSATDAATQADALLARPLSFHFMQRSPYESRRNAGEATYIAHVVRELLQRETKLSIGIVAFSEAQQDEIETALETLAEEDSAFAGRLEEEYVREEDDQFCGLFVKNLENVQGDERDIILLSICYGPDATGRMLMNFGPINQRGGEKRLNVIFSRARHHMAVVSSIRHSAITNDYNDGAAALKNFLHYAECASRGELDLARGVLESLNPLTRKQLTSAAHPDAVITRLAAALRERGFAVDEHVGQSRFRCDLAVRGRDARQYRVGIVVDTAGHYMNPNVAERCVTQPGILRAFGWEIALVLTRDWYHEPQGVLDRIERLLRGEAEPEIPIDDDQPPEPAVAPVAPRAAPLAPPPSPDAPPPAAGRSPARRLEFVEGRSSKFWEISQDGCSLTICYGRIGTQGQTQTRTFDTPERATREVEKLTAEKLRKGYRDRAA</sequence>
<dbReference type="Pfam" id="PF13195">
    <property type="entry name" value="DUF4011"/>
    <property type="match status" value="1"/>
</dbReference>
<keyword evidence="4" id="KW-1185">Reference proteome</keyword>
<organism evidence="3 4">
    <name type="scientific">Chthoniobacter flavus Ellin428</name>
    <dbReference type="NCBI Taxonomy" id="497964"/>
    <lineage>
        <taxon>Bacteria</taxon>
        <taxon>Pseudomonadati</taxon>
        <taxon>Verrucomicrobiota</taxon>
        <taxon>Spartobacteria</taxon>
        <taxon>Chthoniobacterales</taxon>
        <taxon>Chthoniobacteraceae</taxon>
        <taxon>Chthoniobacter</taxon>
    </lineage>
</organism>
<dbReference type="InterPro" id="IPR027417">
    <property type="entry name" value="P-loop_NTPase"/>
</dbReference>
<dbReference type="SUPFAM" id="SSF142921">
    <property type="entry name" value="WGR domain-like"/>
    <property type="match status" value="1"/>
</dbReference>
<dbReference type="Proteomes" id="UP000005824">
    <property type="component" value="Unassembled WGS sequence"/>
</dbReference>
<dbReference type="PROSITE" id="PS51977">
    <property type="entry name" value="WGR"/>
    <property type="match status" value="1"/>
</dbReference>
<dbReference type="GO" id="GO:0004386">
    <property type="term" value="F:helicase activity"/>
    <property type="evidence" value="ECO:0007669"/>
    <property type="project" value="InterPro"/>
</dbReference>
<dbReference type="InterPro" id="IPR049809">
    <property type="entry name" value="YehF/YfeS-like_WGR"/>
</dbReference>
<dbReference type="CDD" id="cd18808">
    <property type="entry name" value="SF1_C_Upf1"/>
    <property type="match status" value="1"/>
</dbReference>
<dbReference type="CDD" id="cd18043">
    <property type="entry name" value="DEXXQc_SF1"/>
    <property type="match status" value="1"/>
</dbReference>
<dbReference type="EMBL" id="ABVL01000031">
    <property type="protein sequence ID" value="EDY16551.1"/>
    <property type="molecule type" value="Genomic_DNA"/>
</dbReference>
<dbReference type="PANTHER" id="PTHR10887:SF495">
    <property type="entry name" value="HELICASE SENATAXIN ISOFORM X1-RELATED"/>
    <property type="match status" value="1"/>
</dbReference>
<dbReference type="Pfam" id="PF18741">
    <property type="entry name" value="MTES_1575"/>
    <property type="match status" value="1"/>
</dbReference>
<dbReference type="SMART" id="SM00773">
    <property type="entry name" value="WGR"/>
    <property type="match status" value="1"/>
</dbReference>
<dbReference type="SUPFAM" id="SSF52540">
    <property type="entry name" value="P-loop containing nucleoside triphosphate hydrolases"/>
    <property type="match status" value="1"/>
</dbReference>
<evidence type="ECO:0000313" key="4">
    <source>
        <dbReference type="Proteomes" id="UP000005824"/>
    </source>
</evidence>
<dbReference type="InterPro" id="IPR025103">
    <property type="entry name" value="DUF4011"/>
</dbReference>
<reference evidence="3 4" key="1">
    <citation type="journal article" date="2011" name="J. Bacteriol.">
        <title>Genome sequence of Chthoniobacter flavus Ellin428, an aerobic heterotrophic soil bacterium.</title>
        <authorList>
            <person name="Kant R."/>
            <person name="van Passel M.W."/>
            <person name="Palva A."/>
            <person name="Lucas S."/>
            <person name="Lapidus A."/>
            <person name="Glavina Del Rio T."/>
            <person name="Dalin E."/>
            <person name="Tice H."/>
            <person name="Bruce D."/>
            <person name="Goodwin L."/>
            <person name="Pitluck S."/>
            <person name="Larimer F.W."/>
            <person name="Land M.L."/>
            <person name="Hauser L."/>
            <person name="Sangwan P."/>
            <person name="de Vos W.M."/>
            <person name="Janssen P.H."/>
            <person name="Smidt H."/>
        </authorList>
    </citation>
    <scope>NUCLEOTIDE SEQUENCE [LARGE SCALE GENOMIC DNA]</scope>
    <source>
        <strain evidence="3 4">Ellin428</strain>
    </source>
</reference>
<feature type="region of interest" description="Disordered" evidence="1">
    <location>
        <begin position="1717"/>
        <end position="1758"/>
    </location>
</feature>
<dbReference type="Gene3D" id="2.20.140.10">
    <property type="entry name" value="WGR domain"/>
    <property type="match status" value="1"/>
</dbReference>
<dbReference type="Pfam" id="PF13087">
    <property type="entry name" value="AAA_12"/>
    <property type="match status" value="1"/>
</dbReference>
<dbReference type="InterPro" id="IPR045055">
    <property type="entry name" value="DNA2/NAM7-like"/>
</dbReference>
<dbReference type="InterPro" id="IPR047187">
    <property type="entry name" value="SF1_C_Upf1"/>
</dbReference>
<dbReference type="CDD" id="cd07996">
    <property type="entry name" value="WGR_MMR_like"/>
    <property type="match status" value="1"/>
</dbReference>
<dbReference type="InParanoid" id="B4DAN3"/>
<dbReference type="PANTHER" id="PTHR10887">
    <property type="entry name" value="DNA2/NAM7 HELICASE FAMILY"/>
    <property type="match status" value="1"/>
</dbReference>
<dbReference type="eggNOG" id="COG3831">
    <property type="taxonomic scope" value="Bacteria"/>
</dbReference>
<dbReference type="InterPro" id="IPR008893">
    <property type="entry name" value="WGR_domain"/>
</dbReference>
<dbReference type="Pfam" id="PF13086">
    <property type="entry name" value="AAA_11"/>
    <property type="match status" value="1"/>
</dbReference>
<name>B4DAN3_9BACT</name>
<protein>
    <submittedName>
        <fullName evidence="3">WGR domain protein</fullName>
    </submittedName>
</protein>
<feature type="compositionally biased region" description="Low complexity" evidence="1">
    <location>
        <begin position="1730"/>
        <end position="1739"/>
    </location>
</feature>
<evidence type="ECO:0000256" key="1">
    <source>
        <dbReference type="SAM" id="MobiDB-lite"/>
    </source>
</evidence>
<dbReference type="eggNOG" id="COG0419">
    <property type="taxonomic scope" value="Bacteria"/>
</dbReference>
<comment type="caution">
    <text evidence="3">The sequence shown here is derived from an EMBL/GenBank/DDBJ whole genome shotgun (WGS) entry which is preliminary data.</text>
</comment>
<dbReference type="InterPro" id="IPR049468">
    <property type="entry name" value="Restrct_endonuc-II-like_dom"/>
</dbReference>
<feature type="domain" description="WGR" evidence="2">
    <location>
        <begin position="1754"/>
        <end position="1826"/>
    </location>
</feature>
<dbReference type="eggNOG" id="COG1112">
    <property type="taxonomic scope" value="Bacteria"/>
</dbReference>
<gene>
    <name evidence="3" type="ORF">CfE428DRAFT_5974</name>
</gene>
<dbReference type="Pfam" id="PF05406">
    <property type="entry name" value="WGR"/>
    <property type="match status" value="1"/>
</dbReference>
<proteinExistence type="predicted"/>
<dbReference type="InterPro" id="IPR041679">
    <property type="entry name" value="DNA2/NAM7-like_C"/>
</dbReference>
<accession>B4DAN3</accession>